<dbReference type="KEGG" id="cfu:CFU_3058"/>
<protein>
    <submittedName>
        <fullName evidence="3">Uncharacterized protein</fullName>
    </submittedName>
</protein>
<dbReference type="EMBL" id="CP002745">
    <property type="protein sequence ID" value="AEK62883.1"/>
    <property type="molecule type" value="Genomic_DNA"/>
</dbReference>
<feature type="region of interest" description="Disordered" evidence="1">
    <location>
        <begin position="121"/>
        <end position="184"/>
    </location>
</feature>
<dbReference type="STRING" id="1005048.CFU_3058"/>
<keyword evidence="2" id="KW-0732">Signal</keyword>
<dbReference type="HOGENOM" id="CLU_1692482_0_0_4"/>
<evidence type="ECO:0000313" key="3">
    <source>
        <dbReference type="EMBL" id="AEK62883.1"/>
    </source>
</evidence>
<reference evidence="4" key="6">
    <citation type="submission" date="2011-05" db="EMBL/GenBank/DDBJ databases">
        <title>Complete sequence of Collimonas fungivorans Ter331.</title>
        <authorList>
            <person name="Leveau J.H."/>
        </authorList>
    </citation>
    <scope>NUCLEOTIDE SEQUENCE [LARGE SCALE GENOMIC DNA]</scope>
    <source>
        <strain evidence="4">Ter331</strain>
    </source>
</reference>
<keyword evidence="4" id="KW-1185">Reference proteome</keyword>
<dbReference type="AlphaFoldDB" id="G0AA29"/>
<reference evidence="3 4" key="4">
    <citation type="journal article" date="2010" name="Environ. Microbiol.">
        <title>The bacterial genus Collimonas: mycophagy, weathering and other adaptive solutions to life in oligotrophic soil environments.</title>
        <authorList>
            <person name="Leveau J.H."/>
            <person name="Uroz S."/>
            <person name="de Boer W."/>
        </authorList>
    </citation>
    <scope>NUCLEOTIDE SEQUENCE [LARGE SCALE GENOMIC DNA]</scope>
    <source>
        <strain evidence="3 4">Ter331</strain>
    </source>
</reference>
<reference evidence="3 4" key="1">
    <citation type="journal article" date="2004" name="Environ. Microbiol.">
        <title>Phylogeny-function analysis of (meta)genomic libraries: screening for expression of ribosomal RNA genes by large-insert library fluorescent in situ hybridization (LIL-FISH).</title>
        <authorList>
            <person name="Leveau J.H."/>
            <person name="Gerards S."/>
            <person name="de Boer W."/>
            <person name="van Veen J.A."/>
        </authorList>
    </citation>
    <scope>NUCLEOTIDE SEQUENCE [LARGE SCALE GENOMIC DNA]</scope>
    <source>
        <strain evidence="3 4">Ter331</strain>
    </source>
</reference>
<feature type="chain" id="PRO_5003397010" evidence="2">
    <location>
        <begin position="41"/>
        <end position="184"/>
    </location>
</feature>
<evidence type="ECO:0000256" key="2">
    <source>
        <dbReference type="SAM" id="SignalP"/>
    </source>
</evidence>
<accession>G0AA29</accession>
<name>G0AA29_COLFT</name>
<feature type="region of interest" description="Disordered" evidence="1">
    <location>
        <begin position="73"/>
        <end position="93"/>
    </location>
</feature>
<sequence length="184" mass="20413">MQQIKLPYWIAMNLHFPSFPRFPLMALIALTGAAGQPALAADLPGAAGPAVHFNAAGIRNSFNNLSREDRRDLLGAPEQDSPPAGSSRSRAMNMARRCEGLEQQLKGVAYREPIIAPDFYPNADLSRTYPGQPNREPNGLRPDYAEPNKERSNASLMDFFFGSSKEEPRSQRRELESRYSSVCS</sequence>
<evidence type="ECO:0000256" key="1">
    <source>
        <dbReference type="SAM" id="MobiDB-lite"/>
    </source>
</evidence>
<reference evidence="3 4" key="5">
    <citation type="journal article" date="2011" name="ISME J.">
        <title>Dual transcriptional profiling of a bacterial/fungal confrontation: Collimonas fungivorans versus Aspergillus niger.</title>
        <authorList>
            <person name="Mela F."/>
            <person name="Fritsche K."/>
            <person name="de Boer W."/>
            <person name="van Veen J.A."/>
            <person name="de Graaff L.H."/>
            <person name="van den Berg M."/>
            <person name="Leveau J.H."/>
        </authorList>
    </citation>
    <scope>NUCLEOTIDE SEQUENCE [LARGE SCALE GENOMIC DNA]</scope>
    <source>
        <strain evidence="3 4">Ter331</strain>
    </source>
</reference>
<proteinExistence type="predicted"/>
<reference evidence="3 4" key="2">
    <citation type="journal article" date="2006" name="J. Microbiol. Methods">
        <title>Genomic flank-sequencing of plasposon insertion sites for rapid identification of functional genes.</title>
        <authorList>
            <person name="Leveau J.H."/>
            <person name="Gerards S."/>
            <person name="Fritsche K."/>
            <person name="Zondag G."/>
            <person name="van Veen J.A."/>
        </authorList>
    </citation>
    <scope>NUCLEOTIDE SEQUENCE [LARGE SCALE GENOMIC DNA]</scope>
    <source>
        <strain evidence="3 4">Ter331</strain>
    </source>
</reference>
<gene>
    <name evidence="3" type="ordered locus">CFU_3058</name>
</gene>
<feature type="compositionally biased region" description="Basic and acidic residues" evidence="1">
    <location>
        <begin position="143"/>
        <end position="152"/>
    </location>
</feature>
<dbReference type="Proteomes" id="UP000008392">
    <property type="component" value="Chromosome"/>
</dbReference>
<organism evidence="3 4">
    <name type="scientific">Collimonas fungivorans (strain Ter331)</name>
    <dbReference type="NCBI Taxonomy" id="1005048"/>
    <lineage>
        <taxon>Bacteria</taxon>
        <taxon>Pseudomonadati</taxon>
        <taxon>Pseudomonadota</taxon>
        <taxon>Betaproteobacteria</taxon>
        <taxon>Burkholderiales</taxon>
        <taxon>Oxalobacteraceae</taxon>
        <taxon>Collimonas</taxon>
    </lineage>
</organism>
<feature type="compositionally biased region" description="Basic and acidic residues" evidence="1">
    <location>
        <begin position="164"/>
        <end position="177"/>
    </location>
</feature>
<feature type="signal peptide" evidence="2">
    <location>
        <begin position="1"/>
        <end position="40"/>
    </location>
</feature>
<evidence type="ECO:0000313" key="4">
    <source>
        <dbReference type="Proteomes" id="UP000008392"/>
    </source>
</evidence>
<reference evidence="3 4" key="3">
    <citation type="journal article" date="2008" name="FEMS Microbiol. Ecol.">
        <title>Identification and characterization of genes underlying chitinolysis in Collimonas fungivorans Ter331.</title>
        <authorList>
            <person name="Fritsche K."/>
            <person name="de Boer W."/>
            <person name="Gerards S."/>
            <person name="van den Berg M."/>
            <person name="van Veen J.A."/>
            <person name="Leveau J.H."/>
        </authorList>
    </citation>
    <scope>NUCLEOTIDE SEQUENCE [LARGE SCALE GENOMIC DNA]</scope>
    <source>
        <strain evidence="3 4">Ter331</strain>
    </source>
</reference>